<dbReference type="GO" id="GO:0046872">
    <property type="term" value="F:metal ion binding"/>
    <property type="evidence" value="ECO:0007669"/>
    <property type="project" value="UniProtKB-KW"/>
</dbReference>
<evidence type="ECO:0000256" key="2">
    <source>
        <dbReference type="ARBA" id="ARBA00022714"/>
    </source>
</evidence>
<dbReference type="PANTHER" id="PTHR23426">
    <property type="entry name" value="FERREDOXIN/ADRENODOXIN"/>
    <property type="match status" value="1"/>
</dbReference>
<dbReference type="EMBL" id="UOEC01000128">
    <property type="protein sequence ID" value="VAV95470.1"/>
    <property type="molecule type" value="Genomic_DNA"/>
</dbReference>
<dbReference type="PANTHER" id="PTHR23426:SF65">
    <property type="entry name" value="FERREDOXIN-2, MITOCHONDRIAL"/>
    <property type="match status" value="1"/>
</dbReference>
<dbReference type="GO" id="GO:0009055">
    <property type="term" value="F:electron transfer activity"/>
    <property type="evidence" value="ECO:0007669"/>
    <property type="project" value="TreeGrafter"/>
</dbReference>
<feature type="domain" description="2Fe-2S ferredoxin-type" evidence="7">
    <location>
        <begin position="3"/>
        <end position="104"/>
    </location>
</feature>
<evidence type="ECO:0000256" key="4">
    <source>
        <dbReference type="ARBA" id="ARBA00023004"/>
    </source>
</evidence>
<dbReference type="Pfam" id="PF00111">
    <property type="entry name" value="Fer2"/>
    <property type="match status" value="1"/>
</dbReference>
<keyword evidence="4" id="KW-0408">Iron</keyword>
<dbReference type="InterPro" id="IPR001055">
    <property type="entry name" value="Adrenodoxin-like"/>
</dbReference>
<keyword evidence="5" id="KW-0411">Iron-sulfur</keyword>
<evidence type="ECO:0000259" key="7">
    <source>
        <dbReference type="PROSITE" id="PS51085"/>
    </source>
</evidence>
<dbReference type="PRINTS" id="PR00355">
    <property type="entry name" value="ADRENODOXIN"/>
</dbReference>
<gene>
    <name evidence="8" type="ORF">MNBD_ALPHA08-1450</name>
</gene>
<organism evidence="8">
    <name type="scientific">hydrothermal vent metagenome</name>
    <dbReference type="NCBI Taxonomy" id="652676"/>
    <lineage>
        <taxon>unclassified sequences</taxon>
        <taxon>metagenomes</taxon>
        <taxon>ecological metagenomes</taxon>
    </lineage>
</organism>
<dbReference type="GO" id="GO:0005739">
    <property type="term" value="C:mitochondrion"/>
    <property type="evidence" value="ECO:0007669"/>
    <property type="project" value="TreeGrafter"/>
</dbReference>
<dbReference type="InterPro" id="IPR001041">
    <property type="entry name" value="2Fe-2S_ferredoxin-type"/>
</dbReference>
<dbReference type="GO" id="GO:0051537">
    <property type="term" value="F:2 iron, 2 sulfur cluster binding"/>
    <property type="evidence" value="ECO:0007669"/>
    <property type="project" value="UniProtKB-KW"/>
</dbReference>
<dbReference type="Gene3D" id="3.10.20.30">
    <property type="match status" value="1"/>
</dbReference>
<proteinExistence type="inferred from homology"/>
<sequence>MMGYISVTDASGKSHQLEAVEGWRVMEILRDHNTGIEGICGGGCDCASCHVIVAPDWADKLFPARGEELDKLDELPEIHATSRLSCQIIWSSELNGLSLTIPTG</sequence>
<evidence type="ECO:0000313" key="8">
    <source>
        <dbReference type="EMBL" id="VAV95470.1"/>
    </source>
</evidence>
<dbReference type="InterPro" id="IPR012675">
    <property type="entry name" value="Beta-grasp_dom_sf"/>
</dbReference>
<name>A0A3B0RQ64_9ZZZZ</name>
<dbReference type="PROSITE" id="PS51085">
    <property type="entry name" value="2FE2S_FER_2"/>
    <property type="match status" value="1"/>
</dbReference>
<dbReference type="AlphaFoldDB" id="A0A3B0RQ64"/>
<comment type="cofactor">
    <cofactor evidence="6">
        <name>[2Fe-2S] cluster</name>
        <dbReference type="ChEBI" id="CHEBI:190135"/>
    </cofactor>
</comment>
<dbReference type="InterPro" id="IPR036010">
    <property type="entry name" value="2Fe-2S_ferredoxin-like_sf"/>
</dbReference>
<evidence type="ECO:0000256" key="6">
    <source>
        <dbReference type="ARBA" id="ARBA00034078"/>
    </source>
</evidence>
<accession>A0A3B0RQ64</accession>
<evidence type="ECO:0000256" key="5">
    <source>
        <dbReference type="ARBA" id="ARBA00023014"/>
    </source>
</evidence>
<protein>
    <submittedName>
        <fullName evidence="8">Ferredoxin, 2Fe-2S</fullName>
    </submittedName>
</protein>
<reference evidence="8" key="1">
    <citation type="submission" date="2018-06" db="EMBL/GenBank/DDBJ databases">
        <authorList>
            <person name="Zhirakovskaya E."/>
        </authorList>
    </citation>
    <scope>NUCLEOTIDE SEQUENCE</scope>
</reference>
<keyword evidence="3" id="KW-0479">Metal-binding</keyword>
<dbReference type="SUPFAM" id="SSF54292">
    <property type="entry name" value="2Fe-2S ferredoxin-like"/>
    <property type="match status" value="1"/>
</dbReference>
<evidence type="ECO:0000256" key="1">
    <source>
        <dbReference type="ARBA" id="ARBA00010914"/>
    </source>
</evidence>
<dbReference type="GO" id="GO:0140647">
    <property type="term" value="P:P450-containing electron transport chain"/>
    <property type="evidence" value="ECO:0007669"/>
    <property type="project" value="InterPro"/>
</dbReference>
<keyword evidence="2" id="KW-0001">2Fe-2S</keyword>
<evidence type="ECO:0000256" key="3">
    <source>
        <dbReference type="ARBA" id="ARBA00022723"/>
    </source>
</evidence>
<comment type="similarity">
    <text evidence="1">Belongs to the adrenodoxin/putidaredoxin family.</text>
</comment>